<dbReference type="EMBL" id="LILC01000013">
    <property type="protein sequence ID" value="KOO46221.1"/>
    <property type="molecule type" value="Genomic_DNA"/>
</dbReference>
<gene>
    <name evidence="1" type="ORF">AMD01_10180</name>
</gene>
<comment type="caution">
    <text evidence="1">The sequence shown here is derived from an EMBL/GenBank/DDBJ whole genome shotgun (WGS) entry which is preliminary data.</text>
</comment>
<dbReference type="OrthoDB" id="2924093at2"/>
<dbReference type="Proteomes" id="UP000037558">
    <property type="component" value="Unassembled WGS sequence"/>
</dbReference>
<protein>
    <submittedName>
        <fullName evidence="1">Uncharacterized protein</fullName>
    </submittedName>
</protein>
<evidence type="ECO:0000313" key="1">
    <source>
        <dbReference type="EMBL" id="KOO46221.1"/>
    </source>
</evidence>
<reference evidence="2" key="1">
    <citation type="submission" date="2015-08" db="EMBL/GenBank/DDBJ databases">
        <title>Fjat-14210 dsm16467.</title>
        <authorList>
            <person name="Liu B."/>
            <person name="Wang J."/>
            <person name="Zhu Y."/>
            <person name="Liu G."/>
            <person name="Chen Q."/>
            <person name="Chen Z."/>
            <person name="Lan J."/>
            <person name="Che J."/>
            <person name="Ge C."/>
            <person name="Shi H."/>
            <person name="Pan Z."/>
            <person name="Liu X."/>
        </authorList>
    </citation>
    <scope>NUCLEOTIDE SEQUENCE [LARGE SCALE GENOMIC DNA]</scope>
    <source>
        <strain evidence="2">DSM 16467</strain>
    </source>
</reference>
<name>A0A0M0L571_9BACI</name>
<sequence length="136" mass="16456">MMVHEVSWIMICIQNPEKLESIVDYLFDDYHVVVTNNPEVKQQLHDMWMEDVILLEHEDTYIPHNRRIRQVIIIDDVVLSILDTIERVKMSVQAPIMLITKNKYYPFKFYKLMGIHYVMMTNYNQFPFLLRQQAYS</sequence>
<keyword evidence="2" id="KW-1185">Reference proteome</keyword>
<evidence type="ECO:0000313" key="2">
    <source>
        <dbReference type="Proteomes" id="UP000037558"/>
    </source>
</evidence>
<dbReference type="PATRIC" id="fig|284581.3.peg.2123"/>
<proteinExistence type="predicted"/>
<organism evidence="1 2">
    <name type="scientific">Priestia koreensis</name>
    <dbReference type="NCBI Taxonomy" id="284581"/>
    <lineage>
        <taxon>Bacteria</taxon>
        <taxon>Bacillati</taxon>
        <taxon>Bacillota</taxon>
        <taxon>Bacilli</taxon>
        <taxon>Bacillales</taxon>
        <taxon>Bacillaceae</taxon>
        <taxon>Priestia</taxon>
    </lineage>
</organism>
<dbReference type="AlphaFoldDB" id="A0A0M0L571"/>
<accession>A0A0M0L571</accession>